<comment type="caution">
    <text evidence="8">The sequence shown here is derived from an EMBL/GenBank/DDBJ whole genome shotgun (WGS) entry which is preliminary data.</text>
</comment>
<feature type="domain" description="HTH luxR-type" evidence="6">
    <location>
        <begin position="127"/>
        <end position="192"/>
    </location>
</feature>
<evidence type="ECO:0000256" key="4">
    <source>
        <dbReference type="ARBA" id="ARBA00023163"/>
    </source>
</evidence>
<dbReference type="CDD" id="cd17535">
    <property type="entry name" value="REC_NarL-like"/>
    <property type="match status" value="1"/>
</dbReference>
<dbReference type="PROSITE" id="PS00622">
    <property type="entry name" value="HTH_LUXR_1"/>
    <property type="match status" value="1"/>
</dbReference>
<keyword evidence="3" id="KW-0238">DNA-binding</keyword>
<dbReference type="InterPro" id="IPR000792">
    <property type="entry name" value="Tscrpt_reg_LuxR_C"/>
</dbReference>
<evidence type="ECO:0000313" key="8">
    <source>
        <dbReference type="EMBL" id="RAL23475.1"/>
    </source>
</evidence>
<gene>
    <name evidence="8" type="ORF">DL897_12180</name>
</gene>
<dbReference type="SUPFAM" id="SSF52172">
    <property type="entry name" value="CheY-like"/>
    <property type="match status" value="1"/>
</dbReference>
<dbReference type="PROSITE" id="PS50110">
    <property type="entry name" value="RESPONSE_REGULATORY"/>
    <property type="match status" value="1"/>
</dbReference>
<evidence type="ECO:0000256" key="1">
    <source>
        <dbReference type="ARBA" id="ARBA00022553"/>
    </source>
</evidence>
<keyword evidence="1" id="KW-0597">Phosphoprotein</keyword>
<keyword evidence="4" id="KW-0804">Transcription</keyword>
<reference evidence="8 9" key="1">
    <citation type="submission" date="2018-06" db="EMBL/GenBank/DDBJ databases">
        <title>Thermoflavimicrobium daqus sp. nov., a thermophilic microbe isolated from Moutai-flavour Daqu.</title>
        <authorList>
            <person name="Wang X."/>
            <person name="Zhou H."/>
        </authorList>
    </citation>
    <scope>NUCLEOTIDE SEQUENCE [LARGE SCALE GENOMIC DNA]</scope>
    <source>
        <strain evidence="8 9">FBKL4.011</strain>
    </source>
</reference>
<dbReference type="GO" id="GO:0003677">
    <property type="term" value="F:DNA binding"/>
    <property type="evidence" value="ECO:0007669"/>
    <property type="project" value="UniProtKB-KW"/>
</dbReference>
<sequence length="195" mass="22128">MGYQLFRGQSHFHNKDRNNETIHPILPSGHLNSSIQVNTNPPKNPLFINLFLLETHRLPDVKIIVLTSFHDDDKVYQAIQAGAHSYLLKTTEPNKIVDAIRSVMRGQSILESLVAGKILSEFRRKKEPQPHDDLTPREMEVLRLIGEGKSNQEIADHLKIAIKTVKAHVTHVLFKLGVADRTQAAIYAHRNKLVD</sequence>
<dbReference type="PROSITE" id="PS50043">
    <property type="entry name" value="HTH_LUXR_2"/>
    <property type="match status" value="1"/>
</dbReference>
<dbReference type="SMART" id="SM00421">
    <property type="entry name" value="HTH_LUXR"/>
    <property type="match status" value="1"/>
</dbReference>
<dbReference type="Gene3D" id="3.40.50.2300">
    <property type="match status" value="1"/>
</dbReference>
<dbReference type="GO" id="GO:0000160">
    <property type="term" value="P:phosphorelay signal transduction system"/>
    <property type="evidence" value="ECO:0007669"/>
    <property type="project" value="InterPro"/>
</dbReference>
<dbReference type="PANTHER" id="PTHR43214:SF37">
    <property type="entry name" value="TRANSCRIPTIONAL REGULATORY PROTEIN YDFI"/>
    <property type="match status" value="1"/>
</dbReference>
<dbReference type="OrthoDB" id="2448676at2"/>
<dbReference type="CDD" id="cd06170">
    <property type="entry name" value="LuxR_C_like"/>
    <property type="match status" value="1"/>
</dbReference>
<dbReference type="EMBL" id="QJKK01000006">
    <property type="protein sequence ID" value="RAL23475.1"/>
    <property type="molecule type" value="Genomic_DNA"/>
</dbReference>
<accession>A0A364K3Q2</accession>
<dbReference type="PRINTS" id="PR00038">
    <property type="entry name" value="HTHLUXR"/>
</dbReference>
<dbReference type="Pfam" id="PF00196">
    <property type="entry name" value="GerE"/>
    <property type="match status" value="1"/>
</dbReference>
<dbReference type="GO" id="GO:0006355">
    <property type="term" value="P:regulation of DNA-templated transcription"/>
    <property type="evidence" value="ECO:0007669"/>
    <property type="project" value="InterPro"/>
</dbReference>
<evidence type="ECO:0000313" key="9">
    <source>
        <dbReference type="Proteomes" id="UP000251213"/>
    </source>
</evidence>
<dbReference type="InterPro" id="IPR016032">
    <property type="entry name" value="Sig_transdc_resp-reg_C-effctor"/>
</dbReference>
<proteinExistence type="predicted"/>
<organism evidence="8 9">
    <name type="scientific">Thermoflavimicrobium daqui</name>
    <dbReference type="NCBI Taxonomy" id="2137476"/>
    <lineage>
        <taxon>Bacteria</taxon>
        <taxon>Bacillati</taxon>
        <taxon>Bacillota</taxon>
        <taxon>Bacilli</taxon>
        <taxon>Bacillales</taxon>
        <taxon>Thermoactinomycetaceae</taxon>
        <taxon>Thermoflavimicrobium</taxon>
    </lineage>
</organism>
<dbReference type="SUPFAM" id="SSF46894">
    <property type="entry name" value="C-terminal effector domain of the bipartite response regulators"/>
    <property type="match status" value="1"/>
</dbReference>
<keyword evidence="9" id="KW-1185">Reference proteome</keyword>
<evidence type="ECO:0000259" key="7">
    <source>
        <dbReference type="PROSITE" id="PS50110"/>
    </source>
</evidence>
<dbReference type="PANTHER" id="PTHR43214">
    <property type="entry name" value="TWO-COMPONENT RESPONSE REGULATOR"/>
    <property type="match status" value="1"/>
</dbReference>
<dbReference type="Proteomes" id="UP000251213">
    <property type="component" value="Unassembled WGS sequence"/>
</dbReference>
<dbReference type="AlphaFoldDB" id="A0A364K3Q2"/>
<protein>
    <recommendedName>
        <fullName evidence="10">Response regulator transcription factor</fullName>
    </recommendedName>
</protein>
<dbReference type="InterPro" id="IPR058245">
    <property type="entry name" value="NreC/VraR/RcsB-like_REC"/>
</dbReference>
<feature type="domain" description="Response regulatory" evidence="7">
    <location>
        <begin position="1"/>
        <end position="104"/>
    </location>
</feature>
<reference evidence="8 9" key="2">
    <citation type="submission" date="2018-06" db="EMBL/GenBank/DDBJ databases">
        <authorList>
            <person name="Zhirakovskaya E."/>
        </authorList>
    </citation>
    <scope>NUCLEOTIDE SEQUENCE [LARGE SCALE GENOMIC DNA]</scope>
    <source>
        <strain evidence="8 9">FBKL4.011</strain>
    </source>
</reference>
<dbReference type="InterPro" id="IPR039420">
    <property type="entry name" value="WalR-like"/>
</dbReference>
<dbReference type="InterPro" id="IPR001789">
    <property type="entry name" value="Sig_transdc_resp-reg_receiver"/>
</dbReference>
<evidence type="ECO:0000259" key="6">
    <source>
        <dbReference type="PROSITE" id="PS50043"/>
    </source>
</evidence>
<evidence type="ECO:0008006" key="10">
    <source>
        <dbReference type="Google" id="ProtNLM"/>
    </source>
</evidence>
<comment type="caution">
    <text evidence="5">Lacks conserved residue(s) required for the propagation of feature annotation.</text>
</comment>
<dbReference type="InterPro" id="IPR011006">
    <property type="entry name" value="CheY-like_superfamily"/>
</dbReference>
<evidence type="ECO:0000256" key="3">
    <source>
        <dbReference type="ARBA" id="ARBA00023125"/>
    </source>
</evidence>
<evidence type="ECO:0000256" key="2">
    <source>
        <dbReference type="ARBA" id="ARBA00023015"/>
    </source>
</evidence>
<name>A0A364K3Q2_9BACL</name>
<evidence type="ECO:0000256" key="5">
    <source>
        <dbReference type="PROSITE-ProRule" id="PRU00169"/>
    </source>
</evidence>
<keyword evidence="2" id="KW-0805">Transcription regulation</keyword>